<reference evidence="12 13" key="1">
    <citation type="submission" date="2011-11" db="EMBL/GenBank/DDBJ databases">
        <title>The Noncontiguous Finished genome of Jonquetella anthropi DSM 22815.</title>
        <authorList>
            <consortium name="US DOE Joint Genome Institute (JGI-PGF)"/>
            <person name="Lucas S."/>
            <person name="Copeland A."/>
            <person name="Lapidus A."/>
            <person name="Glavina del Rio T."/>
            <person name="Dalin E."/>
            <person name="Tice H."/>
            <person name="Bruce D."/>
            <person name="Goodwin L."/>
            <person name="Pitluck S."/>
            <person name="Peters L."/>
            <person name="Mikhailova N."/>
            <person name="Held B."/>
            <person name="Kyrpides N."/>
            <person name="Mavromatis K."/>
            <person name="Ivanova N."/>
            <person name="Markowitz V."/>
            <person name="Cheng J.-F."/>
            <person name="Hugenholtz P."/>
            <person name="Woyke T."/>
            <person name="Wu D."/>
            <person name="Gronow S."/>
            <person name="Wellnitz S."/>
            <person name="Brambilla E."/>
            <person name="Klenk H.-P."/>
            <person name="Eisen J.A."/>
        </authorList>
    </citation>
    <scope>NUCLEOTIDE SEQUENCE [LARGE SCALE GENOMIC DNA]</scope>
    <source>
        <strain evidence="12 13">DSM 22815</strain>
    </source>
</reference>
<dbReference type="HOGENOM" id="CLU_036138_4_1_0"/>
<evidence type="ECO:0000256" key="1">
    <source>
        <dbReference type="ARBA" id="ARBA00004651"/>
    </source>
</evidence>
<evidence type="ECO:0000256" key="2">
    <source>
        <dbReference type="ARBA" id="ARBA00022448"/>
    </source>
</evidence>
<keyword evidence="7 10" id="KW-0472">Membrane</keyword>
<dbReference type="eggNOG" id="COG0706">
    <property type="taxonomic scope" value="Bacteria"/>
</dbReference>
<keyword evidence="13" id="KW-1185">Reference proteome</keyword>
<feature type="domain" description="Membrane insertase YidC/Oxa/ALB C-terminal" evidence="11">
    <location>
        <begin position="23"/>
        <end position="236"/>
    </location>
</feature>
<evidence type="ECO:0000313" key="12">
    <source>
        <dbReference type="EMBL" id="EHM13024.1"/>
    </source>
</evidence>
<dbReference type="AlphaFoldDB" id="H0UK14"/>
<dbReference type="InterPro" id="IPR047196">
    <property type="entry name" value="YidC_ALB_C"/>
</dbReference>
<dbReference type="PANTHER" id="PTHR12428:SF65">
    <property type="entry name" value="CYTOCHROME C OXIDASE ASSEMBLY PROTEIN COX18, MITOCHONDRIAL"/>
    <property type="match status" value="1"/>
</dbReference>
<keyword evidence="8" id="KW-0143">Chaperone</keyword>
<evidence type="ECO:0000259" key="11">
    <source>
        <dbReference type="Pfam" id="PF02096"/>
    </source>
</evidence>
<feature type="transmembrane region" description="Helical" evidence="10">
    <location>
        <begin position="165"/>
        <end position="184"/>
    </location>
</feature>
<dbReference type="GO" id="GO:0051205">
    <property type="term" value="P:protein insertion into membrane"/>
    <property type="evidence" value="ECO:0007669"/>
    <property type="project" value="TreeGrafter"/>
</dbReference>
<evidence type="ECO:0000256" key="7">
    <source>
        <dbReference type="ARBA" id="ARBA00023136"/>
    </source>
</evidence>
<dbReference type="NCBIfam" id="TIGR03592">
    <property type="entry name" value="yidC_oxa1_cterm"/>
    <property type="match status" value="1"/>
</dbReference>
<feature type="transmembrane region" description="Helical" evidence="10">
    <location>
        <begin position="196"/>
        <end position="224"/>
    </location>
</feature>
<feature type="transmembrane region" description="Helical" evidence="10">
    <location>
        <begin position="91"/>
        <end position="109"/>
    </location>
</feature>
<name>H0UK14_9BACT</name>
<dbReference type="EMBL" id="CM001376">
    <property type="protein sequence ID" value="EHM13024.1"/>
    <property type="molecule type" value="Genomic_DNA"/>
</dbReference>
<dbReference type="OrthoDB" id="9780552at2"/>
<evidence type="ECO:0000256" key="9">
    <source>
        <dbReference type="RuleBase" id="RU003945"/>
    </source>
</evidence>
<dbReference type="Pfam" id="PF02096">
    <property type="entry name" value="60KD_IMP"/>
    <property type="match status" value="1"/>
</dbReference>
<dbReference type="GO" id="GO:0005886">
    <property type="term" value="C:plasma membrane"/>
    <property type="evidence" value="ECO:0007669"/>
    <property type="project" value="UniProtKB-SubCell"/>
</dbReference>
<dbReference type="CDD" id="cd20070">
    <property type="entry name" value="5TM_YidC_Alb3"/>
    <property type="match status" value="1"/>
</dbReference>
<dbReference type="PRINTS" id="PR01900">
    <property type="entry name" value="YIDCPROTEIN"/>
</dbReference>
<dbReference type="GO" id="GO:0015031">
    <property type="term" value="P:protein transport"/>
    <property type="evidence" value="ECO:0007669"/>
    <property type="project" value="UniProtKB-KW"/>
</dbReference>
<evidence type="ECO:0000256" key="3">
    <source>
        <dbReference type="ARBA" id="ARBA00022475"/>
    </source>
</evidence>
<evidence type="ECO:0000313" key="13">
    <source>
        <dbReference type="Proteomes" id="UP000003806"/>
    </source>
</evidence>
<dbReference type="GO" id="GO:0032977">
    <property type="term" value="F:membrane insertase activity"/>
    <property type="evidence" value="ECO:0007669"/>
    <property type="project" value="InterPro"/>
</dbReference>
<protein>
    <submittedName>
        <fullName evidence="12">Membrane protein insertase, YidC/Oxa1 family, C-terminal domain</fullName>
    </submittedName>
</protein>
<keyword evidence="3" id="KW-1003">Cell membrane</keyword>
<evidence type="ECO:0000256" key="5">
    <source>
        <dbReference type="ARBA" id="ARBA00022927"/>
    </source>
</evidence>
<keyword evidence="2" id="KW-0813">Transport</keyword>
<dbReference type="InterPro" id="IPR001708">
    <property type="entry name" value="YidC/ALB3/OXA1/COX18"/>
</dbReference>
<keyword evidence="6 10" id="KW-1133">Transmembrane helix</keyword>
<keyword evidence="4 9" id="KW-0812">Transmembrane</keyword>
<proteinExistence type="inferred from homology"/>
<evidence type="ECO:0000256" key="8">
    <source>
        <dbReference type="ARBA" id="ARBA00023186"/>
    </source>
</evidence>
<accession>H0UK14</accession>
<dbReference type="STRING" id="885272.JonanDRAFT_0629"/>
<gene>
    <name evidence="12" type="ORF">JonanDRAFT_0629</name>
</gene>
<comment type="similarity">
    <text evidence="9">Belongs to the OXA1/ALB3/YidC family.</text>
</comment>
<comment type="subcellular location">
    <subcellularLocation>
        <location evidence="1">Cell membrane</location>
        <topology evidence="1">Multi-pass membrane protein</topology>
    </subcellularLocation>
    <subcellularLocation>
        <location evidence="9">Membrane</location>
        <topology evidence="9">Multi-pass membrane protein</topology>
    </subcellularLocation>
</comment>
<dbReference type="PANTHER" id="PTHR12428">
    <property type="entry name" value="OXA1"/>
    <property type="match status" value="1"/>
</dbReference>
<sequence>MWAAASKALYDFLSLIYSVVGSWGWAILILTLIIRAVLHPLNKKQMVSMQKMQKLQPRIKVLQEKYANDRETLGRETMALYRENKVNPASGCLPLLIQLPILILLFQVLRTSSFGGASFFGISLEGSVYTQLAQATGFAFNNPSELGFFALMSHVFKNPSGLSNVLIWLPNLALVILICYLTWLQQKMSSAGNQQMGAMLVFMPILMAFICLSLPGGVALYWAASSLLAAIQQIQVVRKVENEEKPVLLKDRPKKESD</sequence>
<keyword evidence="5" id="KW-0653">Protein transport</keyword>
<evidence type="ECO:0000256" key="6">
    <source>
        <dbReference type="ARBA" id="ARBA00022989"/>
    </source>
</evidence>
<evidence type="ECO:0000256" key="10">
    <source>
        <dbReference type="SAM" id="Phobius"/>
    </source>
</evidence>
<dbReference type="Proteomes" id="UP000003806">
    <property type="component" value="Chromosome"/>
</dbReference>
<organism evidence="12 13">
    <name type="scientific">Jonquetella anthropi DSM 22815</name>
    <dbReference type="NCBI Taxonomy" id="885272"/>
    <lineage>
        <taxon>Bacteria</taxon>
        <taxon>Thermotogati</taxon>
        <taxon>Synergistota</taxon>
        <taxon>Synergistia</taxon>
        <taxon>Synergistales</taxon>
        <taxon>Dethiosulfovibrionaceae</taxon>
        <taxon>Jonquetella</taxon>
    </lineage>
</organism>
<feature type="transmembrane region" description="Helical" evidence="10">
    <location>
        <begin position="12"/>
        <end position="38"/>
    </location>
</feature>
<evidence type="ECO:0000256" key="4">
    <source>
        <dbReference type="ARBA" id="ARBA00022692"/>
    </source>
</evidence>
<dbReference type="InterPro" id="IPR028055">
    <property type="entry name" value="YidC/Oxa/ALB_C"/>
</dbReference>